<evidence type="ECO:0000313" key="2">
    <source>
        <dbReference type="Proteomes" id="UP000318017"/>
    </source>
</evidence>
<evidence type="ECO:0000313" key="1">
    <source>
        <dbReference type="EMBL" id="QDV23401.1"/>
    </source>
</evidence>
<dbReference type="KEGG" id="ahel:Q31a_16990"/>
<name>A0A518G485_9BACT</name>
<organism evidence="1 2">
    <name type="scientific">Aureliella helgolandensis</name>
    <dbReference type="NCBI Taxonomy" id="2527968"/>
    <lineage>
        <taxon>Bacteria</taxon>
        <taxon>Pseudomonadati</taxon>
        <taxon>Planctomycetota</taxon>
        <taxon>Planctomycetia</taxon>
        <taxon>Pirellulales</taxon>
        <taxon>Pirellulaceae</taxon>
        <taxon>Aureliella</taxon>
    </lineage>
</organism>
<dbReference type="AlphaFoldDB" id="A0A518G485"/>
<sequence length="74" mass="8053">MWLLAIGTGLVCNWKLNVPSQIREPTRQAVDLPKPAAVVPPHEQQSAGWVFGRLIGFPGADRPALGRPQFGLPQ</sequence>
<protein>
    <submittedName>
        <fullName evidence="1">Uncharacterized protein</fullName>
    </submittedName>
</protein>
<reference evidence="1 2" key="1">
    <citation type="submission" date="2019-02" db="EMBL/GenBank/DDBJ databases">
        <title>Deep-cultivation of Planctomycetes and their phenomic and genomic characterization uncovers novel biology.</title>
        <authorList>
            <person name="Wiegand S."/>
            <person name="Jogler M."/>
            <person name="Boedeker C."/>
            <person name="Pinto D."/>
            <person name="Vollmers J."/>
            <person name="Rivas-Marin E."/>
            <person name="Kohn T."/>
            <person name="Peeters S.H."/>
            <person name="Heuer A."/>
            <person name="Rast P."/>
            <person name="Oberbeckmann S."/>
            <person name="Bunk B."/>
            <person name="Jeske O."/>
            <person name="Meyerdierks A."/>
            <person name="Storesund J.E."/>
            <person name="Kallscheuer N."/>
            <person name="Luecker S."/>
            <person name="Lage O.M."/>
            <person name="Pohl T."/>
            <person name="Merkel B.J."/>
            <person name="Hornburger P."/>
            <person name="Mueller R.-W."/>
            <person name="Bruemmer F."/>
            <person name="Labrenz M."/>
            <person name="Spormann A.M."/>
            <person name="Op den Camp H."/>
            <person name="Overmann J."/>
            <person name="Amann R."/>
            <person name="Jetten M.S.M."/>
            <person name="Mascher T."/>
            <person name="Medema M.H."/>
            <person name="Devos D.P."/>
            <person name="Kaster A.-K."/>
            <person name="Ovreas L."/>
            <person name="Rohde M."/>
            <person name="Galperin M.Y."/>
            <person name="Jogler C."/>
        </authorList>
    </citation>
    <scope>NUCLEOTIDE SEQUENCE [LARGE SCALE GENOMIC DNA]</scope>
    <source>
        <strain evidence="1 2">Q31a</strain>
    </source>
</reference>
<proteinExistence type="predicted"/>
<keyword evidence="2" id="KW-1185">Reference proteome</keyword>
<gene>
    <name evidence="1" type="ORF">Q31a_16990</name>
</gene>
<dbReference type="Proteomes" id="UP000318017">
    <property type="component" value="Chromosome"/>
</dbReference>
<dbReference type="EMBL" id="CP036298">
    <property type="protein sequence ID" value="QDV23401.1"/>
    <property type="molecule type" value="Genomic_DNA"/>
</dbReference>
<accession>A0A518G485</accession>